<gene>
    <name evidence="1" type="ORF">OVS_04275</name>
</gene>
<protein>
    <submittedName>
        <fullName evidence="1">Uncharacterized protein</fullName>
    </submittedName>
</protein>
<proteinExistence type="predicted"/>
<accession>A0ABN4BNT4</accession>
<evidence type="ECO:0000313" key="1">
    <source>
        <dbReference type="EMBL" id="AHC40582.1"/>
    </source>
</evidence>
<keyword evidence="2" id="KW-1185">Reference proteome</keyword>
<organism evidence="1 2">
    <name type="scientific">Mycoplasma ovis str. Michigan</name>
    <dbReference type="NCBI Taxonomy" id="1415773"/>
    <lineage>
        <taxon>Bacteria</taxon>
        <taxon>Bacillati</taxon>
        <taxon>Mycoplasmatota</taxon>
        <taxon>Mollicutes</taxon>
        <taxon>Mycoplasmataceae</taxon>
        <taxon>Mycoplasma</taxon>
    </lineage>
</organism>
<reference evidence="1 2" key="1">
    <citation type="journal article" date="2014" name="Genome Announc.">
        <title>Complete Genome Sequence of Mycoplasma ovis Strain Michigan, a Hemoplasma of Sheep with Two Distinct 16S rRNA Genes.</title>
        <authorList>
            <person name="Deshuillers P.L."/>
            <person name="Santos A.P."/>
            <person name="do Nascimento N.C."/>
            <person name="Hampel J.A."/>
            <person name="Bergin I.L."/>
            <person name="Dyson M.C."/>
            <person name="Messick J.B."/>
        </authorList>
    </citation>
    <scope>NUCLEOTIDE SEQUENCE [LARGE SCALE GENOMIC DNA]</scope>
    <source>
        <strain evidence="1 2">Michigan</strain>
    </source>
</reference>
<name>A0ABN4BNT4_9MOLU</name>
<sequence length="38" mass="4099">MFLNKNSLITLIPAGGDLICADPIILKTERSIGEKSPE</sequence>
<dbReference type="EMBL" id="CP006935">
    <property type="protein sequence ID" value="AHC40582.1"/>
    <property type="molecule type" value="Genomic_DNA"/>
</dbReference>
<evidence type="ECO:0000313" key="2">
    <source>
        <dbReference type="Proteomes" id="UP000018745"/>
    </source>
</evidence>
<dbReference type="Proteomes" id="UP000018745">
    <property type="component" value="Chromosome"/>
</dbReference>